<evidence type="ECO:0000259" key="4">
    <source>
        <dbReference type="Pfam" id="PF00248"/>
    </source>
</evidence>
<proteinExistence type="inferred from homology"/>
<name>A0A5B9DCF1_9ARCH</name>
<dbReference type="GeneID" id="41330790"/>
<keyword evidence="3" id="KW-0560">Oxidoreductase</keyword>
<comment type="similarity">
    <text evidence="1">Belongs to the aldo/keto reductase family.</text>
</comment>
<organism evidence="5 6">
    <name type="scientific">Promethearchaeum syntrophicum</name>
    <dbReference type="NCBI Taxonomy" id="2594042"/>
    <lineage>
        <taxon>Archaea</taxon>
        <taxon>Promethearchaeati</taxon>
        <taxon>Promethearchaeota</taxon>
        <taxon>Promethearchaeia</taxon>
        <taxon>Promethearchaeales</taxon>
        <taxon>Promethearchaeaceae</taxon>
        <taxon>Promethearchaeum</taxon>
    </lineage>
</organism>
<dbReference type="InterPro" id="IPR036812">
    <property type="entry name" value="NAD(P)_OxRdtase_dom_sf"/>
</dbReference>
<dbReference type="PANTHER" id="PTHR43827">
    <property type="entry name" value="2,5-DIKETO-D-GLUCONIC ACID REDUCTASE"/>
    <property type="match status" value="1"/>
</dbReference>
<keyword evidence="2" id="KW-0521">NADP</keyword>
<dbReference type="InterPro" id="IPR023210">
    <property type="entry name" value="NADP_OxRdtase_dom"/>
</dbReference>
<dbReference type="EMBL" id="CP042905">
    <property type="protein sequence ID" value="QEE16979.1"/>
    <property type="molecule type" value="Genomic_DNA"/>
</dbReference>
<reference evidence="5 6" key="1">
    <citation type="journal article" date="2020" name="Nature">
        <title>Isolation of an archaeon at the prokaryote-eukaryote interface.</title>
        <authorList>
            <person name="Imachi H."/>
            <person name="Nobu M.K."/>
            <person name="Nakahara N."/>
            <person name="Morono Y."/>
            <person name="Ogawara M."/>
            <person name="Takaki Y."/>
            <person name="Takano Y."/>
            <person name="Uematsu K."/>
            <person name="Ikuta T."/>
            <person name="Ito M."/>
            <person name="Matsui Y."/>
            <person name="Miyazaki M."/>
            <person name="Murata K."/>
            <person name="Saito Y."/>
            <person name="Sakai S."/>
            <person name="Song C."/>
            <person name="Tasumi E."/>
            <person name="Yamanaka Y."/>
            <person name="Yamaguchi T."/>
            <person name="Kamagata Y."/>
            <person name="Tamaki H."/>
            <person name="Takai K."/>
        </authorList>
    </citation>
    <scope>NUCLEOTIDE SEQUENCE [LARGE SCALE GENOMIC DNA]</scope>
    <source>
        <strain evidence="5 6">MK-D1</strain>
    </source>
</reference>
<dbReference type="Gene3D" id="3.20.20.100">
    <property type="entry name" value="NADP-dependent oxidoreductase domain"/>
    <property type="match status" value="1"/>
</dbReference>
<dbReference type="RefSeq" id="WP_147663903.1">
    <property type="nucleotide sequence ID" value="NZ_CP042905.2"/>
</dbReference>
<dbReference type="Pfam" id="PF00248">
    <property type="entry name" value="Aldo_ket_red"/>
    <property type="match status" value="1"/>
</dbReference>
<dbReference type="GO" id="GO:0016616">
    <property type="term" value="F:oxidoreductase activity, acting on the CH-OH group of donors, NAD or NADP as acceptor"/>
    <property type="evidence" value="ECO:0007669"/>
    <property type="project" value="UniProtKB-ARBA"/>
</dbReference>
<reference evidence="5 6" key="2">
    <citation type="journal article" date="2024" name="Int. J. Syst. Evol. Microbiol.">
        <title>Promethearchaeum syntrophicum gen. nov., sp. nov., an anaerobic, obligately syntrophic archaeon, the first isolate of the lineage 'Asgard' archaea, and proposal of the new archaeal phylum Promethearchaeota phyl. nov. and kingdom Promethearchaeati regn. nov.</title>
        <authorList>
            <person name="Imachi H."/>
            <person name="Nobu M.K."/>
            <person name="Kato S."/>
            <person name="Takaki Y."/>
            <person name="Miyazaki M."/>
            <person name="Miyata M."/>
            <person name="Ogawara M."/>
            <person name="Saito Y."/>
            <person name="Sakai S."/>
            <person name="Tahara Y.O."/>
            <person name="Takano Y."/>
            <person name="Tasumi E."/>
            <person name="Uematsu K."/>
            <person name="Yoshimura T."/>
            <person name="Itoh T."/>
            <person name="Ohkuma M."/>
            <person name="Takai K."/>
        </authorList>
    </citation>
    <scope>NUCLEOTIDE SEQUENCE [LARGE SCALE GENOMIC DNA]</scope>
    <source>
        <strain evidence="5 6">MK-D1</strain>
    </source>
</reference>
<dbReference type="InterPro" id="IPR020471">
    <property type="entry name" value="AKR"/>
</dbReference>
<evidence type="ECO:0000256" key="3">
    <source>
        <dbReference type="ARBA" id="ARBA00023002"/>
    </source>
</evidence>
<dbReference type="PROSITE" id="PS00062">
    <property type="entry name" value="ALDOKETO_REDUCTASE_2"/>
    <property type="match status" value="1"/>
</dbReference>
<dbReference type="CDD" id="cd19071">
    <property type="entry name" value="AKR_AKR1-5-like"/>
    <property type="match status" value="1"/>
</dbReference>
<accession>A0A5B9DCF1</accession>
<evidence type="ECO:0000313" key="5">
    <source>
        <dbReference type="EMBL" id="QEE16979.1"/>
    </source>
</evidence>
<protein>
    <submittedName>
        <fullName evidence="5">Aldo/keto reductase</fullName>
    </submittedName>
</protein>
<dbReference type="PANTHER" id="PTHR43827:SF3">
    <property type="entry name" value="NADP-DEPENDENT OXIDOREDUCTASE DOMAIN-CONTAINING PROTEIN"/>
    <property type="match status" value="1"/>
</dbReference>
<sequence length="275" mass="31603">MTFTINSTLEMANSVKIPIFGLGTYLLTGNQGQKAIECALKVGYRLIDTATLYNNEKIVGNALKNTKVPRDQVFITSKVWNSDQGYSRTLNAFNKSLSNLGVDFLDLYLIHWPVEGKWKDTWHALEELYIKGKVRAIGVSNFYISHLEELLKIASIKPMVNQIEFHPFLYKKDILEYCQEKGIVLESYAPLTHGYKINDIKSPQFLQLIEKYNKSAAQIMLRWNIQLGNVIIPKSINPSHIKENAEIFDFTISVDDMHYLDSFNEDFHSDWDPSD</sequence>
<evidence type="ECO:0000256" key="1">
    <source>
        <dbReference type="ARBA" id="ARBA00007905"/>
    </source>
</evidence>
<dbReference type="KEGG" id="psyt:DSAG12_02810"/>
<dbReference type="Proteomes" id="UP000321408">
    <property type="component" value="Chromosome"/>
</dbReference>
<feature type="domain" description="NADP-dependent oxidoreductase" evidence="4">
    <location>
        <begin position="30"/>
        <end position="265"/>
    </location>
</feature>
<evidence type="ECO:0000313" key="6">
    <source>
        <dbReference type="Proteomes" id="UP000321408"/>
    </source>
</evidence>
<keyword evidence="6" id="KW-1185">Reference proteome</keyword>
<dbReference type="PRINTS" id="PR00069">
    <property type="entry name" value="ALDKETRDTASE"/>
</dbReference>
<dbReference type="AlphaFoldDB" id="A0A5B9DCF1"/>
<dbReference type="InterPro" id="IPR018170">
    <property type="entry name" value="Aldo/ket_reductase_CS"/>
</dbReference>
<dbReference type="OrthoDB" id="275427at2157"/>
<dbReference type="PIRSF" id="PIRSF000097">
    <property type="entry name" value="AKR"/>
    <property type="match status" value="1"/>
</dbReference>
<evidence type="ECO:0000256" key="2">
    <source>
        <dbReference type="ARBA" id="ARBA00022857"/>
    </source>
</evidence>
<dbReference type="SUPFAM" id="SSF51430">
    <property type="entry name" value="NAD(P)-linked oxidoreductase"/>
    <property type="match status" value="1"/>
</dbReference>
<dbReference type="FunFam" id="3.20.20.100:FF:000015">
    <property type="entry name" value="Oxidoreductase, aldo/keto reductase family"/>
    <property type="match status" value="1"/>
</dbReference>
<gene>
    <name evidence="5" type="ORF">DSAG12_02810</name>
</gene>
<dbReference type="PROSITE" id="PS00798">
    <property type="entry name" value="ALDOKETO_REDUCTASE_1"/>
    <property type="match status" value="1"/>
</dbReference>